<keyword evidence="2" id="KW-0285">Flavoprotein</keyword>
<dbReference type="InterPro" id="IPR036188">
    <property type="entry name" value="FAD/NAD-bd_sf"/>
</dbReference>
<keyword evidence="4" id="KW-0560">Oxidoreductase</keyword>
<sequence length="537" mass="57493">MQWMRKAISISAITLAVAMTAPAFAADYTADVVVIGAGASGSAAALASQQSGAKTILLEKTPFQMGAGSFAGGMFAADSSQQKAAGKTVDKKWLFNQYLSLSGGFQNSLLVRRIIDESGKTVDWLNANGCRMTLVDAGTGGAYAHIGMPATLHGYQDGGAKALVALKDSFLKAGGQALFSTRATELIKDAKGNVTGVRIIGKDGKPGKVTAKAVVIASGGFGGNKDMLERYIGVPYTMGEVTQNTGDGIQMAWKAGAGKRGENVAQYFWETFSQEEMGKITKQVGDDWFALTDFTRYPNLRVNTNGRRFSNETDATLYSVHGAEIAMQPHQTEFVIVDSGMLDKVKAKGFAAIEEQYANWKGDKRQYFQEFNEPNDTDELSKAENTPKDVAAFLDKLVGNTATVYKANSIPELARAIGVDEKNFAASVEQYNKAYHDGKDPLFFADGKRLIPVEKGPFYAVRFTSRLLGTLGGIRVDDRLRAVTSDATPINGLWAVGADAGGMYGKAYVDFEGGTLGFAYTSGRLAGEDAAHYAKTH</sequence>
<evidence type="ECO:0000259" key="6">
    <source>
        <dbReference type="Pfam" id="PF00890"/>
    </source>
</evidence>
<dbReference type="Gene3D" id="3.50.50.60">
    <property type="entry name" value="FAD/NAD(P)-binding domain"/>
    <property type="match status" value="2"/>
</dbReference>
<dbReference type="OrthoDB" id="9813348at2"/>
<reference evidence="7 8" key="1">
    <citation type="journal article" date="2018" name="Int. J. Syst. Evol. Microbiol.">
        <title>Mesosutterella multiformis gen. nov., sp. nov., a member of the family Sutterellaceae and Sutterella megalosphaeroides sp. nov., isolated from human faeces.</title>
        <authorList>
            <person name="Sakamoto M."/>
            <person name="Ikeyama N."/>
            <person name="Kunihiro T."/>
            <person name="Iino T."/>
            <person name="Yuki M."/>
            <person name="Ohkuma M."/>
        </authorList>
    </citation>
    <scope>NUCLEOTIDE SEQUENCE [LARGE SCALE GENOMIC DNA]</scope>
    <source>
        <strain evidence="7 8">4NBBH2</strain>
    </source>
</reference>
<evidence type="ECO:0000256" key="3">
    <source>
        <dbReference type="ARBA" id="ARBA00022827"/>
    </source>
</evidence>
<keyword evidence="8" id="KW-1185">Reference proteome</keyword>
<evidence type="ECO:0000256" key="2">
    <source>
        <dbReference type="ARBA" id="ARBA00022630"/>
    </source>
</evidence>
<evidence type="ECO:0000256" key="4">
    <source>
        <dbReference type="ARBA" id="ARBA00023002"/>
    </source>
</evidence>
<dbReference type="Proteomes" id="UP000266091">
    <property type="component" value="Unassembled WGS sequence"/>
</dbReference>
<dbReference type="Pfam" id="PF00890">
    <property type="entry name" value="FAD_binding_2"/>
    <property type="match status" value="1"/>
</dbReference>
<feature type="domain" description="FAD-dependent oxidoreductase 2 FAD-binding" evidence="6">
    <location>
        <begin position="31"/>
        <end position="508"/>
    </location>
</feature>
<comment type="caution">
    <text evidence="7">The sequence shown here is derived from an EMBL/GenBank/DDBJ whole genome shotgun (WGS) entry which is preliminary data.</text>
</comment>
<feature type="signal peptide" evidence="5">
    <location>
        <begin position="1"/>
        <end position="25"/>
    </location>
</feature>
<dbReference type="InterPro" id="IPR003953">
    <property type="entry name" value="FAD-dep_OxRdtase_2_FAD-bd"/>
</dbReference>
<evidence type="ECO:0000313" key="7">
    <source>
        <dbReference type="EMBL" id="GBO94090.1"/>
    </source>
</evidence>
<feature type="chain" id="PRO_5030071303" evidence="5">
    <location>
        <begin position="26"/>
        <end position="537"/>
    </location>
</feature>
<evidence type="ECO:0000256" key="1">
    <source>
        <dbReference type="ARBA" id="ARBA00001974"/>
    </source>
</evidence>
<comment type="cofactor">
    <cofactor evidence="1">
        <name>FAD</name>
        <dbReference type="ChEBI" id="CHEBI:57692"/>
    </cofactor>
</comment>
<dbReference type="InterPro" id="IPR027477">
    <property type="entry name" value="Succ_DH/fumarate_Rdtase_cat_sf"/>
</dbReference>
<name>A0A388SF78_9BURK</name>
<accession>A0A401LMK5</accession>
<dbReference type="RefSeq" id="WP_116270353.1">
    <property type="nucleotide sequence ID" value="NZ_BGZJ01000001.1"/>
</dbReference>
<dbReference type="SUPFAM" id="SSF56425">
    <property type="entry name" value="Succinate dehydrogenase/fumarate reductase flavoprotein, catalytic domain"/>
    <property type="match status" value="1"/>
</dbReference>
<protein>
    <submittedName>
        <fullName evidence="7">Reductase</fullName>
    </submittedName>
</protein>
<gene>
    <name evidence="7" type="ORF">MESMUL_14440</name>
</gene>
<proteinExistence type="predicted"/>
<dbReference type="PANTHER" id="PTHR43400:SF10">
    <property type="entry name" value="3-OXOSTEROID 1-DEHYDROGENASE"/>
    <property type="match status" value="1"/>
</dbReference>
<keyword evidence="5" id="KW-0732">Signal</keyword>
<dbReference type="InterPro" id="IPR050315">
    <property type="entry name" value="FAD-oxidoreductase_2"/>
</dbReference>
<dbReference type="Gene3D" id="3.90.700.10">
    <property type="entry name" value="Succinate dehydrogenase/fumarate reductase flavoprotein, catalytic domain"/>
    <property type="match status" value="1"/>
</dbReference>
<dbReference type="PANTHER" id="PTHR43400">
    <property type="entry name" value="FUMARATE REDUCTASE"/>
    <property type="match status" value="1"/>
</dbReference>
<dbReference type="PRINTS" id="PR00411">
    <property type="entry name" value="PNDRDTASEI"/>
</dbReference>
<evidence type="ECO:0000313" key="8">
    <source>
        <dbReference type="Proteomes" id="UP000266091"/>
    </source>
</evidence>
<dbReference type="SUPFAM" id="SSF51905">
    <property type="entry name" value="FAD/NAD(P)-binding domain"/>
    <property type="match status" value="1"/>
</dbReference>
<evidence type="ECO:0000256" key="5">
    <source>
        <dbReference type="SAM" id="SignalP"/>
    </source>
</evidence>
<keyword evidence="3" id="KW-0274">FAD</keyword>
<dbReference type="AlphaFoldDB" id="A0A388SF78"/>
<dbReference type="EMBL" id="BGZJ01000001">
    <property type="protein sequence ID" value="GBO94090.1"/>
    <property type="molecule type" value="Genomic_DNA"/>
</dbReference>
<dbReference type="GO" id="GO:0016491">
    <property type="term" value="F:oxidoreductase activity"/>
    <property type="evidence" value="ECO:0007669"/>
    <property type="project" value="UniProtKB-KW"/>
</dbReference>
<organism evidence="7 8">
    <name type="scientific">Mesosutterella multiformis</name>
    <dbReference type="NCBI Taxonomy" id="2259133"/>
    <lineage>
        <taxon>Bacteria</taxon>
        <taxon>Pseudomonadati</taxon>
        <taxon>Pseudomonadota</taxon>
        <taxon>Betaproteobacteria</taxon>
        <taxon>Burkholderiales</taxon>
        <taxon>Sutterellaceae</taxon>
        <taxon>Mesosutterella</taxon>
    </lineage>
</organism>
<dbReference type="GO" id="GO:0008202">
    <property type="term" value="P:steroid metabolic process"/>
    <property type="evidence" value="ECO:0007669"/>
    <property type="project" value="UniProtKB-ARBA"/>
</dbReference>
<accession>A0A388SF78</accession>